<dbReference type="STRING" id="43041.A0A182K9B3"/>
<keyword evidence="9" id="KW-0804">Transcription</keyword>
<organism evidence="16 17">
    <name type="scientific">Anopheles christyi</name>
    <dbReference type="NCBI Taxonomy" id="43041"/>
    <lineage>
        <taxon>Eukaryota</taxon>
        <taxon>Metazoa</taxon>
        <taxon>Ecdysozoa</taxon>
        <taxon>Arthropoda</taxon>
        <taxon>Hexapoda</taxon>
        <taxon>Insecta</taxon>
        <taxon>Pterygota</taxon>
        <taxon>Neoptera</taxon>
        <taxon>Endopterygota</taxon>
        <taxon>Diptera</taxon>
        <taxon>Nematocera</taxon>
        <taxon>Culicoidea</taxon>
        <taxon>Culicidae</taxon>
        <taxon>Anophelinae</taxon>
        <taxon>Anopheles</taxon>
    </lineage>
</organism>
<dbReference type="Gene3D" id="3.30.160.60">
    <property type="entry name" value="Classic Zinc Finger"/>
    <property type="match status" value="5"/>
</dbReference>
<accession>A0A182K9B3</accession>
<keyword evidence="6" id="KW-0862">Zinc</keyword>
<feature type="region of interest" description="Disordered" evidence="13">
    <location>
        <begin position="211"/>
        <end position="230"/>
    </location>
</feature>
<dbReference type="InterPro" id="IPR050331">
    <property type="entry name" value="Zinc_finger"/>
</dbReference>
<evidence type="ECO:0008006" key="18">
    <source>
        <dbReference type="Google" id="ProtNLM"/>
    </source>
</evidence>
<evidence type="ECO:0000256" key="4">
    <source>
        <dbReference type="ARBA" id="ARBA00022737"/>
    </source>
</evidence>
<evidence type="ECO:0000256" key="7">
    <source>
        <dbReference type="ARBA" id="ARBA00023015"/>
    </source>
</evidence>
<feature type="domain" description="C2H2-type" evidence="14">
    <location>
        <begin position="402"/>
        <end position="429"/>
    </location>
</feature>
<evidence type="ECO:0000256" key="8">
    <source>
        <dbReference type="ARBA" id="ARBA00023125"/>
    </source>
</evidence>
<dbReference type="SUPFAM" id="SSF57716">
    <property type="entry name" value="Glucocorticoid receptor-like (DNA-binding domain)"/>
    <property type="match status" value="1"/>
</dbReference>
<evidence type="ECO:0000256" key="2">
    <source>
        <dbReference type="ARBA" id="ARBA00006991"/>
    </source>
</evidence>
<evidence type="ECO:0000259" key="14">
    <source>
        <dbReference type="PROSITE" id="PS50157"/>
    </source>
</evidence>
<evidence type="ECO:0000313" key="16">
    <source>
        <dbReference type="EnsemblMetazoa" id="ACHR007350-PA"/>
    </source>
</evidence>
<dbReference type="GO" id="GO:0010468">
    <property type="term" value="P:regulation of gene expression"/>
    <property type="evidence" value="ECO:0007669"/>
    <property type="project" value="TreeGrafter"/>
</dbReference>
<comment type="subcellular location">
    <subcellularLocation>
        <location evidence="1">Nucleus</location>
    </subcellularLocation>
</comment>
<dbReference type="Pfam" id="PF05485">
    <property type="entry name" value="THAP"/>
    <property type="match status" value="1"/>
</dbReference>
<feature type="compositionally biased region" description="Basic and acidic residues" evidence="13">
    <location>
        <begin position="285"/>
        <end position="314"/>
    </location>
</feature>
<dbReference type="SUPFAM" id="SSF57667">
    <property type="entry name" value="beta-beta-alpha zinc fingers"/>
    <property type="match status" value="5"/>
</dbReference>
<evidence type="ECO:0000256" key="5">
    <source>
        <dbReference type="ARBA" id="ARBA00022771"/>
    </source>
</evidence>
<evidence type="ECO:0000256" key="3">
    <source>
        <dbReference type="ARBA" id="ARBA00022723"/>
    </source>
</evidence>
<name>A0A182K9B3_9DIPT</name>
<dbReference type="InterPro" id="IPR036236">
    <property type="entry name" value="Znf_C2H2_sf"/>
</dbReference>
<evidence type="ECO:0000256" key="6">
    <source>
        <dbReference type="ARBA" id="ARBA00022833"/>
    </source>
</evidence>
<reference evidence="16" key="2">
    <citation type="submission" date="2020-05" db="UniProtKB">
        <authorList>
            <consortium name="EnsemblMetazoa"/>
        </authorList>
    </citation>
    <scope>IDENTIFICATION</scope>
    <source>
        <strain evidence="16">ACHKN1017</strain>
    </source>
</reference>
<evidence type="ECO:0000256" key="9">
    <source>
        <dbReference type="ARBA" id="ARBA00023163"/>
    </source>
</evidence>
<dbReference type="PANTHER" id="PTHR16515:SF49">
    <property type="entry name" value="GASTRULA ZINC FINGER PROTEIN XLCGF49.1-LIKE-RELATED"/>
    <property type="match status" value="1"/>
</dbReference>
<evidence type="ECO:0000256" key="10">
    <source>
        <dbReference type="ARBA" id="ARBA00023242"/>
    </source>
</evidence>
<feature type="domain" description="C2H2-type" evidence="14">
    <location>
        <begin position="549"/>
        <end position="576"/>
    </location>
</feature>
<keyword evidence="3" id="KW-0479">Metal-binding</keyword>
<feature type="domain" description="C2H2-type" evidence="14">
    <location>
        <begin position="433"/>
        <end position="460"/>
    </location>
</feature>
<dbReference type="Pfam" id="PF00096">
    <property type="entry name" value="zf-C2H2"/>
    <property type="match status" value="5"/>
</dbReference>
<dbReference type="PANTHER" id="PTHR16515">
    <property type="entry name" value="PR DOMAIN ZINC FINGER PROTEIN"/>
    <property type="match status" value="1"/>
</dbReference>
<comment type="similarity">
    <text evidence="2">Belongs to the krueppel C2H2-type zinc-finger protein family.</text>
</comment>
<feature type="region of interest" description="Disordered" evidence="13">
    <location>
        <begin position="285"/>
        <end position="332"/>
    </location>
</feature>
<evidence type="ECO:0000256" key="12">
    <source>
        <dbReference type="PROSITE-ProRule" id="PRU00309"/>
    </source>
</evidence>
<keyword evidence="10" id="KW-0539">Nucleus</keyword>
<feature type="domain" description="C2H2-type" evidence="14">
    <location>
        <begin position="577"/>
        <end position="605"/>
    </location>
</feature>
<dbReference type="PROSITE" id="PS50157">
    <property type="entry name" value="ZINC_FINGER_C2H2_2"/>
    <property type="match status" value="8"/>
</dbReference>
<reference evidence="17" key="1">
    <citation type="submission" date="2013-03" db="EMBL/GenBank/DDBJ databases">
        <title>The Genome Sequence of Anopheles christyi ACHKN1017.</title>
        <authorList>
            <consortium name="The Broad Institute Genomics Platform"/>
            <person name="Neafsey D.E."/>
            <person name="Besansky N."/>
            <person name="Walker B."/>
            <person name="Young S.K."/>
            <person name="Zeng Q."/>
            <person name="Gargeya S."/>
            <person name="Fitzgerald M."/>
            <person name="Haas B."/>
            <person name="Abouelleil A."/>
            <person name="Allen A.W."/>
            <person name="Alvarado L."/>
            <person name="Arachchi H.M."/>
            <person name="Berlin A.M."/>
            <person name="Chapman S.B."/>
            <person name="Gainer-Dewar J."/>
            <person name="Goldberg J."/>
            <person name="Griggs A."/>
            <person name="Gujja S."/>
            <person name="Hansen M."/>
            <person name="Howarth C."/>
            <person name="Imamovic A."/>
            <person name="Ireland A."/>
            <person name="Larimer J."/>
            <person name="McCowan C."/>
            <person name="Murphy C."/>
            <person name="Pearson M."/>
            <person name="Poon T.W."/>
            <person name="Priest M."/>
            <person name="Roberts A."/>
            <person name="Saif S."/>
            <person name="Shea T."/>
            <person name="Sisk P."/>
            <person name="Sykes S."/>
            <person name="Wortman J."/>
            <person name="Nusbaum C."/>
            <person name="Birren B."/>
        </authorList>
    </citation>
    <scope>NUCLEOTIDE SEQUENCE [LARGE SCALE GENOMIC DNA]</scope>
    <source>
        <strain evidence="17">ACHKN1017</strain>
    </source>
</reference>
<feature type="domain" description="C2H2-type" evidence="14">
    <location>
        <begin position="644"/>
        <end position="666"/>
    </location>
</feature>
<evidence type="ECO:0000256" key="13">
    <source>
        <dbReference type="SAM" id="MobiDB-lite"/>
    </source>
</evidence>
<feature type="domain" description="C2H2-type" evidence="14">
    <location>
        <begin position="675"/>
        <end position="703"/>
    </location>
</feature>
<dbReference type="FunFam" id="3.30.160.60:FF:000110">
    <property type="entry name" value="Zinc finger protein-like"/>
    <property type="match status" value="1"/>
</dbReference>
<keyword evidence="4" id="KW-0677">Repeat</keyword>
<feature type="compositionally biased region" description="Acidic residues" evidence="13">
    <location>
        <begin position="319"/>
        <end position="331"/>
    </location>
</feature>
<dbReference type="Proteomes" id="UP000075881">
    <property type="component" value="Unassembled WGS sequence"/>
</dbReference>
<keyword evidence="17" id="KW-1185">Reference proteome</keyword>
<dbReference type="GO" id="GO:0003690">
    <property type="term" value="F:double-stranded DNA binding"/>
    <property type="evidence" value="ECO:0007669"/>
    <property type="project" value="UniProtKB-ARBA"/>
</dbReference>
<feature type="domain" description="C2H2-type" evidence="14">
    <location>
        <begin position="522"/>
        <end position="545"/>
    </location>
</feature>
<protein>
    <recommendedName>
        <fullName evidence="18">Protein krueppel</fullName>
    </recommendedName>
</protein>
<dbReference type="VEuPathDB" id="VectorBase:ACHR007350"/>
<evidence type="ECO:0000259" key="15">
    <source>
        <dbReference type="PROSITE" id="PS50950"/>
    </source>
</evidence>
<feature type="domain" description="C2H2-type" evidence="14">
    <location>
        <begin position="374"/>
        <end position="401"/>
    </location>
</feature>
<evidence type="ECO:0000313" key="17">
    <source>
        <dbReference type="Proteomes" id="UP000075881"/>
    </source>
</evidence>
<dbReference type="FunFam" id="3.30.160.60:FF:000100">
    <property type="entry name" value="Zinc finger 45-like"/>
    <property type="match status" value="1"/>
</dbReference>
<dbReference type="AlphaFoldDB" id="A0A182K9B3"/>
<sequence length="743" mass="85219">MKCFVSGCDTDDNVVSYTSVFYVNCPTNPTIQQQWFTLLEVTDPDAMRALVDGEAKVCSCHFTEECFGHHPAYGYRYLLSTALPTIFPPRKDELKSDSTELVKDPELDYFLVYLDEASGPTFNGQMAPEEATHVDGLKLIENLTTLEVKEDIQPEAKEEIQDAHVELLEEANDVETVDDEDDDDEAIEQIGIEYANGKYYFLKLDDDPVPTGDALVSTEEGNEREDSSLPVEYDTFSSEATAEANQNLQESDRIINEHNESEMDEYDGYQMDVSDSENELLDAKIEHEESRKPVDGEEIEARGDPEATPEEDRYVAASSEEEYDSCSEPDTEQNNKDFVCDALSEADYGPIEALEEVSVCGDKVRIKNEGKDRFCCEFCGRGFRFKSLMERHSLIHTKVKKFFCEVCGKGFSQKINLNIHMRTHTGEVPHKKYTCQICEKKCIRLSELETHMTAHLRKFPHVCPLCTQRYSDATGFYDHFLADHRNEMTVGELIELLAQNENVIVISDKNEPANIQREDGWFECGVCGKTYRMESNLERHKRKMHVKIFYCPHCPRKFLYKSLLTKHLPTHTLDKPFQCPHCPRSYTQRVNLKVHMKRKHSEHAEPSYVYTKMTEDEDGADDAGESLVDDLLQQTKVITGPRTYDCEMCGKRFPRSSSLMQHVAAHKRVPNPVTYDCEVCGMSLSTRVALGKHRWRLHGEQRNNINMIRKLELRNVTILPTEDNQYVEIDATDTISEDYENEY</sequence>
<keyword evidence="8 12" id="KW-0238">DNA-binding</keyword>
<dbReference type="PROSITE" id="PS50950">
    <property type="entry name" value="ZF_THAP"/>
    <property type="match status" value="1"/>
</dbReference>
<dbReference type="GO" id="GO:0005634">
    <property type="term" value="C:nucleus"/>
    <property type="evidence" value="ECO:0007669"/>
    <property type="project" value="UniProtKB-SubCell"/>
</dbReference>
<dbReference type="InterPro" id="IPR013087">
    <property type="entry name" value="Znf_C2H2_type"/>
</dbReference>
<dbReference type="InterPro" id="IPR006612">
    <property type="entry name" value="THAP_Znf"/>
</dbReference>
<dbReference type="SMART" id="SM00355">
    <property type="entry name" value="ZnF_C2H2"/>
    <property type="match status" value="9"/>
</dbReference>
<dbReference type="SMART" id="SM00980">
    <property type="entry name" value="THAP"/>
    <property type="match status" value="1"/>
</dbReference>
<dbReference type="GO" id="GO:0008270">
    <property type="term" value="F:zinc ion binding"/>
    <property type="evidence" value="ECO:0007669"/>
    <property type="project" value="UniProtKB-KW"/>
</dbReference>
<dbReference type="EnsemblMetazoa" id="ACHR007350-RA">
    <property type="protein sequence ID" value="ACHR007350-PA"/>
    <property type="gene ID" value="ACHR007350"/>
</dbReference>
<evidence type="ECO:0000256" key="1">
    <source>
        <dbReference type="ARBA" id="ARBA00004123"/>
    </source>
</evidence>
<dbReference type="FunFam" id="3.30.160.60:FF:001370">
    <property type="entry name" value="Zinc finger protein"/>
    <property type="match status" value="1"/>
</dbReference>
<keyword evidence="5 11" id="KW-0863">Zinc-finger</keyword>
<feature type="domain" description="THAP-type" evidence="15">
    <location>
        <begin position="1"/>
        <end position="87"/>
    </location>
</feature>
<keyword evidence="7" id="KW-0805">Transcription regulation</keyword>
<proteinExistence type="inferred from homology"/>
<dbReference type="PROSITE" id="PS00028">
    <property type="entry name" value="ZINC_FINGER_C2H2_1"/>
    <property type="match status" value="9"/>
</dbReference>
<evidence type="ECO:0000256" key="11">
    <source>
        <dbReference type="PROSITE-ProRule" id="PRU00042"/>
    </source>
</evidence>